<feature type="transmembrane region" description="Helical" evidence="6">
    <location>
        <begin position="45"/>
        <end position="67"/>
    </location>
</feature>
<evidence type="ECO:0000256" key="3">
    <source>
        <dbReference type="ARBA" id="ARBA00022692"/>
    </source>
</evidence>
<keyword evidence="10" id="KW-1185">Reference proteome</keyword>
<keyword evidence="5 6" id="KW-0472">Membrane</keyword>
<name>A0A9P5Q0L9_9AGAR</name>
<feature type="chain" id="PRO_5040197316" description="Protein YOP1" evidence="8">
    <location>
        <begin position="22"/>
        <end position="206"/>
    </location>
</feature>
<evidence type="ECO:0000256" key="5">
    <source>
        <dbReference type="ARBA" id="ARBA00023136"/>
    </source>
</evidence>
<evidence type="ECO:0000256" key="2">
    <source>
        <dbReference type="ARBA" id="ARBA00008573"/>
    </source>
</evidence>
<evidence type="ECO:0000256" key="7">
    <source>
        <dbReference type="SAM" id="MobiDB-lite"/>
    </source>
</evidence>
<keyword evidence="4 6" id="KW-1133">Transmembrane helix</keyword>
<comment type="caution">
    <text evidence="9">The sequence shown here is derived from an EMBL/GenBank/DDBJ whole genome shotgun (WGS) entry which is preliminary data.</text>
</comment>
<dbReference type="PANTHER" id="PTHR12300:SF161">
    <property type="entry name" value="RECEPTOR EXPRESSION-ENHANCING PROTEIN"/>
    <property type="match status" value="1"/>
</dbReference>
<keyword evidence="3 6" id="KW-0812">Transmembrane</keyword>
<feature type="signal peptide" evidence="8">
    <location>
        <begin position="1"/>
        <end position="21"/>
    </location>
</feature>
<comment type="caution">
    <text evidence="6">Lacks conserved residue(s) required for the propagation of feature annotation.</text>
</comment>
<proteinExistence type="inferred from homology"/>
<accession>A0A9P5Q0L9</accession>
<sequence length="206" mass="22802">MFALFFSALCSWFAFCLPCFATYKTLSARPIVEADVERWCMHWSVVGAFVGFEYLAGWFISWLPFYWEMKTVFLLFLSLPQTQGSTFVYKSYMQPFFTKNEKEIDAGIISIQSNIFTFVQTRLYGLWELLWSVLNKTPAAGQPPNQGANGQQTAAPAISLDAAMGLFKTYGPAFMNSLKPASSGNAPTPPSLTPRGSSSSVSTVAS</sequence>
<keyword evidence="8" id="KW-0732">Signal</keyword>
<feature type="compositionally biased region" description="Low complexity" evidence="7">
    <location>
        <begin position="193"/>
        <end position="206"/>
    </location>
</feature>
<evidence type="ECO:0000256" key="6">
    <source>
        <dbReference type="RuleBase" id="RU362006"/>
    </source>
</evidence>
<organism evidence="9 10">
    <name type="scientific">Rhodocollybia butyracea</name>
    <dbReference type="NCBI Taxonomy" id="206335"/>
    <lineage>
        <taxon>Eukaryota</taxon>
        <taxon>Fungi</taxon>
        <taxon>Dikarya</taxon>
        <taxon>Basidiomycota</taxon>
        <taxon>Agaricomycotina</taxon>
        <taxon>Agaricomycetes</taxon>
        <taxon>Agaricomycetidae</taxon>
        <taxon>Agaricales</taxon>
        <taxon>Marasmiineae</taxon>
        <taxon>Omphalotaceae</taxon>
        <taxon>Rhodocollybia</taxon>
    </lineage>
</organism>
<dbReference type="Proteomes" id="UP000772434">
    <property type="component" value="Unassembled WGS sequence"/>
</dbReference>
<dbReference type="OrthoDB" id="434647at2759"/>
<evidence type="ECO:0000256" key="8">
    <source>
        <dbReference type="SAM" id="SignalP"/>
    </source>
</evidence>
<dbReference type="GO" id="GO:0016020">
    <property type="term" value="C:membrane"/>
    <property type="evidence" value="ECO:0007669"/>
    <property type="project" value="UniProtKB-SubCell"/>
</dbReference>
<dbReference type="InterPro" id="IPR004345">
    <property type="entry name" value="TB2_DP1_HVA22"/>
</dbReference>
<dbReference type="Pfam" id="PF03134">
    <property type="entry name" value="TB2_DP1_HVA22"/>
    <property type="match status" value="1"/>
</dbReference>
<protein>
    <recommendedName>
        <fullName evidence="6">Protein YOP1</fullName>
    </recommendedName>
</protein>
<dbReference type="PANTHER" id="PTHR12300">
    <property type="entry name" value="HVA22-LIKE PROTEINS"/>
    <property type="match status" value="1"/>
</dbReference>
<feature type="region of interest" description="Disordered" evidence="7">
    <location>
        <begin position="178"/>
        <end position="206"/>
    </location>
</feature>
<gene>
    <name evidence="9" type="ORF">BDP27DRAFT_1313912</name>
</gene>
<comment type="similarity">
    <text evidence="2 6">Belongs to the DP1 family.</text>
</comment>
<dbReference type="EMBL" id="JADNRY010000007">
    <property type="protein sequence ID" value="KAF9076109.1"/>
    <property type="molecule type" value="Genomic_DNA"/>
</dbReference>
<evidence type="ECO:0000256" key="4">
    <source>
        <dbReference type="ARBA" id="ARBA00022989"/>
    </source>
</evidence>
<evidence type="ECO:0000313" key="9">
    <source>
        <dbReference type="EMBL" id="KAF9076109.1"/>
    </source>
</evidence>
<reference evidence="9" key="1">
    <citation type="submission" date="2020-11" db="EMBL/GenBank/DDBJ databases">
        <authorList>
            <consortium name="DOE Joint Genome Institute"/>
            <person name="Ahrendt S."/>
            <person name="Riley R."/>
            <person name="Andreopoulos W."/>
            <person name="Labutti K."/>
            <person name="Pangilinan J."/>
            <person name="Ruiz-Duenas F.J."/>
            <person name="Barrasa J.M."/>
            <person name="Sanchez-Garcia M."/>
            <person name="Camarero S."/>
            <person name="Miyauchi S."/>
            <person name="Serrano A."/>
            <person name="Linde D."/>
            <person name="Babiker R."/>
            <person name="Drula E."/>
            <person name="Ayuso-Fernandez I."/>
            <person name="Pacheco R."/>
            <person name="Padilla G."/>
            <person name="Ferreira P."/>
            <person name="Barriuso J."/>
            <person name="Kellner H."/>
            <person name="Castanera R."/>
            <person name="Alfaro M."/>
            <person name="Ramirez L."/>
            <person name="Pisabarro A.G."/>
            <person name="Kuo A."/>
            <person name="Tritt A."/>
            <person name="Lipzen A."/>
            <person name="He G."/>
            <person name="Yan M."/>
            <person name="Ng V."/>
            <person name="Cullen D."/>
            <person name="Martin F."/>
            <person name="Rosso M.-N."/>
            <person name="Henrissat B."/>
            <person name="Hibbett D."/>
            <person name="Martinez A.T."/>
            <person name="Grigoriev I.V."/>
        </authorList>
    </citation>
    <scope>NUCLEOTIDE SEQUENCE</scope>
    <source>
        <strain evidence="9">AH 40177</strain>
    </source>
</reference>
<evidence type="ECO:0000313" key="10">
    <source>
        <dbReference type="Proteomes" id="UP000772434"/>
    </source>
</evidence>
<evidence type="ECO:0000256" key="1">
    <source>
        <dbReference type="ARBA" id="ARBA00004141"/>
    </source>
</evidence>
<dbReference type="AlphaFoldDB" id="A0A9P5Q0L9"/>
<comment type="subcellular location">
    <subcellularLocation>
        <location evidence="1 6">Membrane</location>
        <topology evidence="1 6">Multi-pass membrane protein</topology>
    </subcellularLocation>
</comment>